<protein>
    <recommendedName>
        <fullName evidence="3">HAD family hydrolase</fullName>
    </recommendedName>
</protein>
<name>A0A516H4A6_9PROT</name>
<evidence type="ECO:0000313" key="2">
    <source>
        <dbReference type="Proteomes" id="UP000317496"/>
    </source>
</evidence>
<dbReference type="SUPFAM" id="SSF56784">
    <property type="entry name" value="HAD-like"/>
    <property type="match status" value="1"/>
</dbReference>
<dbReference type="KEGG" id="fer:FNB15_15700"/>
<sequence length="233" mass="25747">MTFQQLMSTKIPDPTELPAPVAEQLATLTLTHGKPLVIVDADEVLFYFMRGLERFLESRDLYFDWASYALHGNIRQRRDDAPVAAEILHPLLQRFFAEATEELEPVDGAAQALAELSRSSQVVVLSNVPMPARNARIRALARHGMAFPLIANTGPKGPAVVAMLKQTKGSAVFIDDIPHNHKSVAEMAPAVHRLHYIADTRLAALLGPAPDCHHRADTWPDMLTHIQTLLAQT</sequence>
<dbReference type="InterPro" id="IPR036412">
    <property type="entry name" value="HAD-like_sf"/>
</dbReference>
<dbReference type="EMBL" id="CP041636">
    <property type="protein sequence ID" value="QDO98634.1"/>
    <property type="molecule type" value="Genomic_DNA"/>
</dbReference>
<dbReference type="RefSeq" id="WP_144069615.1">
    <property type="nucleotide sequence ID" value="NZ_CP041636.1"/>
</dbReference>
<organism evidence="1 2">
    <name type="scientific">Ferrovibrio terrae</name>
    <dbReference type="NCBI Taxonomy" id="2594003"/>
    <lineage>
        <taxon>Bacteria</taxon>
        <taxon>Pseudomonadati</taxon>
        <taxon>Pseudomonadota</taxon>
        <taxon>Alphaproteobacteria</taxon>
        <taxon>Rhodospirillales</taxon>
        <taxon>Rhodospirillaceae</taxon>
        <taxon>Ferrovibrio</taxon>
    </lineage>
</organism>
<dbReference type="Proteomes" id="UP000317496">
    <property type="component" value="Chromosome"/>
</dbReference>
<dbReference type="AlphaFoldDB" id="A0A516H4A6"/>
<dbReference type="OrthoDB" id="7192139at2"/>
<evidence type="ECO:0000313" key="1">
    <source>
        <dbReference type="EMBL" id="QDO98634.1"/>
    </source>
</evidence>
<gene>
    <name evidence="1" type="ORF">FNB15_15700</name>
</gene>
<proteinExistence type="predicted"/>
<evidence type="ECO:0008006" key="3">
    <source>
        <dbReference type="Google" id="ProtNLM"/>
    </source>
</evidence>
<keyword evidence="2" id="KW-1185">Reference proteome</keyword>
<reference evidence="1 2" key="1">
    <citation type="submission" date="2019-07" db="EMBL/GenBank/DDBJ databases">
        <title>Genome sequencing for Ferrovibrio sp. K5.</title>
        <authorList>
            <person name="Park S.-J."/>
        </authorList>
    </citation>
    <scope>NUCLEOTIDE SEQUENCE [LARGE SCALE GENOMIC DNA]</scope>
    <source>
        <strain evidence="1 2">K5</strain>
    </source>
</reference>
<accession>A0A516H4A6</accession>